<dbReference type="InterPro" id="IPR052715">
    <property type="entry name" value="RAYT_transposase"/>
</dbReference>
<dbReference type="InterPro" id="IPR002686">
    <property type="entry name" value="Transposase_17"/>
</dbReference>
<reference evidence="3 4" key="1">
    <citation type="submission" date="2019-05" db="EMBL/GenBank/DDBJ databases">
        <title>Verrucobacter flavum gen. nov., sp. nov. a new member of the family Verrucomicrobiaceae.</title>
        <authorList>
            <person name="Szuroczki S."/>
            <person name="Abbaszade G."/>
            <person name="Szabo A."/>
            <person name="Felfoldi T."/>
            <person name="Schumann P."/>
            <person name="Boka K."/>
            <person name="Keki Z."/>
            <person name="Toumi M."/>
            <person name="Toth E."/>
        </authorList>
    </citation>
    <scope>NUCLEOTIDE SEQUENCE [LARGE SCALE GENOMIC DNA]</scope>
    <source>
        <strain evidence="3 4">MG-N-17</strain>
    </source>
</reference>
<dbReference type="OrthoDB" id="9794403at2"/>
<name>A0A5R8KFX2_9BACT</name>
<dbReference type="SUPFAM" id="SSF143422">
    <property type="entry name" value="Transposase IS200-like"/>
    <property type="match status" value="1"/>
</dbReference>
<dbReference type="GO" id="GO:0004803">
    <property type="term" value="F:transposase activity"/>
    <property type="evidence" value="ECO:0007669"/>
    <property type="project" value="InterPro"/>
</dbReference>
<dbReference type="GO" id="GO:0006313">
    <property type="term" value="P:DNA transposition"/>
    <property type="evidence" value="ECO:0007669"/>
    <property type="project" value="InterPro"/>
</dbReference>
<keyword evidence="4" id="KW-1185">Reference proteome</keyword>
<dbReference type="Gene3D" id="3.30.70.1290">
    <property type="entry name" value="Transposase IS200-like"/>
    <property type="match status" value="1"/>
</dbReference>
<dbReference type="SMART" id="SM01321">
    <property type="entry name" value="Y1_Tnp"/>
    <property type="match status" value="1"/>
</dbReference>
<dbReference type="GO" id="GO:0043565">
    <property type="term" value="F:sequence-specific DNA binding"/>
    <property type="evidence" value="ECO:0007669"/>
    <property type="project" value="TreeGrafter"/>
</dbReference>
<accession>A0A5R8KFX2</accession>
<evidence type="ECO:0000259" key="2">
    <source>
        <dbReference type="SMART" id="SM01321"/>
    </source>
</evidence>
<organism evidence="3 4">
    <name type="scientific">Phragmitibacter flavus</name>
    <dbReference type="NCBI Taxonomy" id="2576071"/>
    <lineage>
        <taxon>Bacteria</taxon>
        <taxon>Pseudomonadati</taxon>
        <taxon>Verrucomicrobiota</taxon>
        <taxon>Verrucomicrobiia</taxon>
        <taxon>Verrucomicrobiales</taxon>
        <taxon>Verrucomicrobiaceae</taxon>
        <taxon>Phragmitibacter</taxon>
    </lineage>
</organism>
<dbReference type="RefSeq" id="WP_138086082.1">
    <property type="nucleotide sequence ID" value="NZ_VAUV01000006.1"/>
</dbReference>
<dbReference type="PANTHER" id="PTHR36966:SF1">
    <property type="entry name" value="REP-ASSOCIATED TYROSINE TRANSPOSASE"/>
    <property type="match status" value="1"/>
</dbReference>
<dbReference type="InterPro" id="IPR036515">
    <property type="entry name" value="Transposase_17_sf"/>
</dbReference>
<comment type="caution">
    <text evidence="3">The sequence shown here is derived from an EMBL/GenBank/DDBJ whole genome shotgun (WGS) entry which is preliminary data.</text>
</comment>
<evidence type="ECO:0000313" key="4">
    <source>
        <dbReference type="Proteomes" id="UP000306196"/>
    </source>
</evidence>
<protein>
    <recommendedName>
        <fullName evidence="2">Transposase IS200-like domain-containing protein</fullName>
    </recommendedName>
</protein>
<proteinExistence type="predicted"/>
<gene>
    <name evidence="3" type="ORF">FEM03_09925</name>
</gene>
<sequence>MPPEDPTPKIQSGAERRTPYWPHAPAHRLGEGGTFIVTAGTYQKEAFFVGNERLKGLHDGLLKYAAKYGWDLEAWAVFPNHYHFIGHSPKEAEDGAVSLRGFLADFHQHSAGWVNGLDAMRGRKVWNNYWETRLTYEKSYLARLNYVHQNAVKHGLVPVANLYRWCSAAWFEQVAAPSVVKTIYGFNTDQVNVLDDF</sequence>
<evidence type="ECO:0000313" key="3">
    <source>
        <dbReference type="EMBL" id="TLD71212.1"/>
    </source>
</evidence>
<dbReference type="Proteomes" id="UP000306196">
    <property type="component" value="Unassembled WGS sequence"/>
</dbReference>
<feature type="region of interest" description="Disordered" evidence="1">
    <location>
        <begin position="1"/>
        <end position="23"/>
    </location>
</feature>
<evidence type="ECO:0000256" key="1">
    <source>
        <dbReference type="SAM" id="MobiDB-lite"/>
    </source>
</evidence>
<dbReference type="PANTHER" id="PTHR36966">
    <property type="entry name" value="REP-ASSOCIATED TYROSINE TRANSPOSASE"/>
    <property type="match status" value="1"/>
</dbReference>
<feature type="domain" description="Transposase IS200-like" evidence="2">
    <location>
        <begin position="30"/>
        <end position="150"/>
    </location>
</feature>
<dbReference type="AlphaFoldDB" id="A0A5R8KFX2"/>
<dbReference type="EMBL" id="VAUV01000006">
    <property type="protein sequence ID" value="TLD71212.1"/>
    <property type="molecule type" value="Genomic_DNA"/>
</dbReference>